<keyword evidence="2" id="KW-0472">Membrane</keyword>
<keyword evidence="2" id="KW-0812">Transmembrane</keyword>
<keyword evidence="2" id="KW-1133">Transmembrane helix</keyword>
<dbReference type="Gene3D" id="2.40.10.10">
    <property type="entry name" value="Trypsin-like serine proteases"/>
    <property type="match status" value="2"/>
</dbReference>
<keyword evidence="3" id="KW-0732">Signal</keyword>
<feature type="chain" id="PRO_5021697961" evidence="3">
    <location>
        <begin position="26"/>
        <end position="463"/>
    </location>
</feature>
<protein>
    <submittedName>
        <fullName evidence="4">Trypsin-like peptidase</fullName>
    </submittedName>
</protein>
<organism evidence="4 5">
    <name type="scientific">Pseudonocardia cypriaca</name>
    <dbReference type="NCBI Taxonomy" id="882449"/>
    <lineage>
        <taxon>Bacteria</taxon>
        <taxon>Bacillati</taxon>
        <taxon>Actinomycetota</taxon>
        <taxon>Actinomycetes</taxon>
        <taxon>Pseudonocardiales</taxon>
        <taxon>Pseudonocardiaceae</taxon>
        <taxon>Pseudonocardia</taxon>
    </lineage>
</organism>
<keyword evidence="5" id="KW-1185">Reference proteome</keyword>
<reference evidence="4 5" key="1">
    <citation type="submission" date="2019-06" db="EMBL/GenBank/DDBJ databases">
        <title>Sequencing the genomes of 1000 actinobacteria strains.</title>
        <authorList>
            <person name="Klenk H.-P."/>
        </authorList>
    </citation>
    <scope>NUCLEOTIDE SEQUENCE [LARGE SCALE GENOMIC DNA]</scope>
    <source>
        <strain evidence="4 5">DSM 45511</strain>
    </source>
</reference>
<dbReference type="AlphaFoldDB" id="A0A543FWD9"/>
<dbReference type="PRINTS" id="PR00834">
    <property type="entry name" value="PROTEASES2C"/>
</dbReference>
<sequence length="463" mass="48021">MPALRGLARSAAALAAAFVTTVLSAAPAAAVVVVPDAPAGSERAVATVHPALVRVTGTFWGWVHNREGSYANNGEPYTFVFTCSGFGVHPDGYIATAGHCVDANDWSVREALVQAAAEEVVAGRPDLPLDEVFRHGLAAWAVEGETPGAPIMSEIRVTGIAGTSPDGLLARVVDDRPSGQGDVGLLKVDTTGLPTVELTTGPGPSVGTPVVVAGYSESVGERITPGATPMFEGGSVDEVVTDGGRPVHRTNITPEVGTSGGPAVDDSGRVLGINSVRTSGAGLFSLVVPVSGFVELLGRNGVRAELGPRDLRYRDALDAYRGGEYTDAIEAVDHLQQEGPTHPRIAQLRSEAEHSRELHGDASENRLTTIVFWGSAATGGMILSAVIVGLLVARRRRPRPVVMGPPPHPPFPGPVPPPAWRPGPPAGAPVHPYGRRPPVLGRAPMSFDGPTRKISTAPDGRDG</sequence>
<feature type="transmembrane region" description="Helical" evidence="2">
    <location>
        <begin position="370"/>
        <end position="393"/>
    </location>
</feature>
<proteinExistence type="predicted"/>
<dbReference type="OrthoDB" id="3497273at2"/>
<evidence type="ECO:0000256" key="2">
    <source>
        <dbReference type="SAM" id="Phobius"/>
    </source>
</evidence>
<dbReference type="Proteomes" id="UP000319818">
    <property type="component" value="Unassembled WGS sequence"/>
</dbReference>
<evidence type="ECO:0000313" key="4">
    <source>
        <dbReference type="EMBL" id="TQM38156.1"/>
    </source>
</evidence>
<name>A0A543FWD9_9PSEU</name>
<gene>
    <name evidence="4" type="ORF">FB388_5383</name>
</gene>
<dbReference type="GO" id="GO:0006508">
    <property type="term" value="P:proteolysis"/>
    <property type="evidence" value="ECO:0007669"/>
    <property type="project" value="InterPro"/>
</dbReference>
<evidence type="ECO:0000256" key="1">
    <source>
        <dbReference type="SAM" id="MobiDB-lite"/>
    </source>
</evidence>
<evidence type="ECO:0000313" key="5">
    <source>
        <dbReference type="Proteomes" id="UP000319818"/>
    </source>
</evidence>
<dbReference type="InterPro" id="IPR043504">
    <property type="entry name" value="Peptidase_S1_PA_chymotrypsin"/>
</dbReference>
<dbReference type="EMBL" id="VFPH01000002">
    <property type="protein sequence ID" value="TQM38156.1"/>
    <property type="molecule type" value="Genomic_DNA"/>
</dbReference>
<dbReference type="InterPro" id="IPR009003">
    <property type="entry name" value="Peptidase_S1_PA"/>
</dbReference>
<evidence type="ECO:0000256" key="3">
    <source>
        <dbReference type="SAM" id="SignalP"/>
    </source>
</evidence>
<dbReference type="SUPFAM" id="SSF50494">
    <property type="entry name" value="Trypsin-like serine proteases"/>
    <property type="match status" value="1"/>
</dbReference>
<feature type="region of interest" description="Disordered" evidence="1">
    <location>
        <begin position="401"/>
        <end position="463"/>
    </location>
</feature>
<dbReference type="InterPro" id="IPR001940">
    <property type="entry name" value="Peptidase_S1C"/>
</dbReference>
<dbReference type="RefSeq" id="WP_142104871.1">
    <property type="nucleotide sequence ID" value="NZ_VFPH01000002.1"/>
</dbReference>
<dbReference type="Pfam" id="PF13365">
    <property type="entry name" value="Trypsin_2"/>
    <property type="match status" value="1"/>
</dbReference>
<comment type="caution">
    <text evidence="4">The sequence shown here is derived from an EMBL/GenBank/DDBJ whole genome shotgun (WGS) entry which is preliminary data.</text>
</comment>
<accession>A0A543FWD9</accession>
<feature type="compositionally biased region" description="Pro residues" evidence="1">
    <location>
        <begin position="403"/>
        <end position="427"/>
    </location>
</feature>
<feature type="signal peptide" evidence="3">
    <location>
        <begin position="1"/>
        <end position="25"/>
    </location>
</feature>
<dbReference type="GO" id="GO:0004252">
    <property type="term" value="F:serine-type endopeptidase activity"/>
    <property type="evidence" value="ECO:0007669"/>
    <property type="project" value="InterPro"/>
</dbReference>